<dbReference type="Pfam" id="PF01120">
    <property type="entry name" value="Alpha_L_fucos"/>
    <property type="match status" value="1"/>
</dbReference>
<dbReference type="InterPro" id="IPR000933">
    <property type="entry name" value="Glyco_hydro_29"/>
</dbReference>
<dbReference type="EC" id="3.2.1.51" evidence="3"/>
<keyword evidence="4" id="KW-0732">Signal</keyword>
<dbReference type="RefSeq" id="WP_381169267.1">
    <property type="nucleotide sequence ID" value="NZ_JBHSFK010000004.1"/>
</dbReference>
<dbReference type="InterPro" id="IPR017853">
    <property type="entry name" value="GH"/>
</dbReference>
<reference evidence="9" key="1">
    <citation type="journal article" date="2019" name="Int. J. Syst. Evol. Microbiol.">
        <title>The Global Catalogue of Microorganisms (GCM) 10K type strain sequencing project: providing services to taxonomists for standard genome sequencing and annotation.</title>
        <authorList>
            <consortium name="The Broad Institute Genomics Platform"/>
            <consortium name="The Broad Institute Genome Sequencing Center for Infectious Disease"/>
            <person name="Wu L."/>
            <person name="Ma J."/>
        </authorList>
    </citation>
    <scope>NUCLEOTIDE SEQUENCE [LARGE SCALE GENOMIC DNA]</scope>
    <source>
        <strain evidence="9">CGMCC 4.7177</strain>
    </source>
</reference>
<dbReference type="InterPro" id="IPR016286">
    <property type="entry name" value="FUC_metazoa-typ"/>
</dbReference>
<evidence type="ECO:0000256" key="1">
    <source>
        <dbReference type="ARBA" id="ARBA00004071"/>
    </source>
</evidence>
<keyword evidence="6" id="KW-0326">Glycosidase</keyword>
<gene>
    <name evidence="8" type="ORF">ACFPIH_07030</name>
</gene>
<dbReference type="SUPFAM" id="SSF51445">
    <property type="entry name" value="(Trans)glycosidases"/>
    <property type="match status" value="1"/>
</dbReference>
<keyword evidence="5" id="KW-0378">Hydrolase</keyword>
<evidence type="ECO:0000256" key="4">
    <source>
        <dbReference type="ARBA" id="ARBA00022729"/>
    </source>
</evidence>
<feature type="domain" description="Glycoside hydrolase family 29 N-terminal" evidence="7">
    <location>
        <begin position="11"/>
        <end position="324"/>
    </location>
</feature>
<dbReference type="PANTHER" id="PTHR10030:SF37">
    <property type="entry name" value="ALPHA-L-FUCOSIDASE-RELATED"/>
    <property type="match status" value="1"/>
</dbReference>
<evidence type="ECO:0000313" key="8">
    <source>
        <dbReference type="EMBL" id="MFC4499278.1"/>
    </source>
</evidence>
<dbReference type="PRINTS" id="PR00741">
    <property type="entry name" value="GLHYDRLASE29"/>
</dbReference>
<evidence type="ECO:0000259" key="7">
    <source>
        <dbReference type="Pfam" id="PF01120"/>
    </source>
</evidence>
<evidence type="ECO:0000256" key="6">
    <source>
        <dbReference type="ARBA" id="ARBA00023295"/>
    </source>
</evidence>
<evidence type="ECO:0000256" key="2">
    <source>
        <dbReference type="ARBA" id="ARBA00007951"/>
    </source>
</evidence>
<keyword evidence="9" id="KW-1185">Reference proteome</keyword>
<evidence type="ECO:0000313" key="9">
    <source>
        <dbReference type="Proteomes" id="UP001595839"/>
    </source>
</evidence>
<dbReference type="InterPro" id="IPR057739">
    <property type="entry name" value="Glyco_hydro_29_N"/>
</dbReference>
<protein>
    <recommendedName>
        <fullName evidence="3">alpha-L-fucosidase</fullName>
        <ecNumber evidence="3">3.2.1.51</ecNumber>
    </recommendedName>
</protein>
<organism evidence="8 9">
    <name type="scientific">Streptomyces vulcanius</name>
    <dbReference type="NCBI Taxonomy" id="1441876"/>
    <lineage>
        <taxon>Bacteria</taxon>
        <taxon>Bacillati</taxon>
        <taxon>Actinomycetota</taxon>
        <taxon>Actinomycetes</taxon>
        <taxon>Kitasatosporales</taxon>
        <taxon>Streptomycetaceae</taxon>
        <taxon>Streptomyces</taxon>
    </lineage>
</organism>
<dbReference type="Gene3D" id="3.20.20.80">
    <property type="entry name" value="Glycosidases"/>
    <property type="match status" value="1"/>
</dbReference>
<accession>A0ABV9AL18</accession>
<dbReference type="SMART" id="SM00812">
    <property type="entry name" value="Alpha_L_fucos"/>
    <property type="match status" value="1"/>
</dbReference>
<proteinExistence type="inferred from homology"/>
<dbReference type="PIRSF" id="PIRSF001092">
    <property type="entry name" value="Alpha-L-fucosidase"/>
    <property type="match status" value="1"/>
</dbReference>
<comment type="function">
    <text evidence="1">Alpha-L-fucosidase is responsible for hydrolyzing the alpha-1,6-linked fucose joined to the reducing-end N-acetylglucosamine of the carbohydrate moieties of glycoproteins.</text>
</comment>
<dbReference type="Proteomes" id="UP001595839">
    <property type="component" value="Unassembled WGS sequence"/>
</dbReference>
<comment type="similarity">
    <text evidence="2">Belongs to the glycosyl hydrolase 29 family.</text>
</comment>
<evidence type="ECO:0000256" key="3">
    <source>
        <dbReference type="ARBA" id="ARBA00012662"/>
    </source>
</evidence>
<dbReference type="EMBL" id="JBHSFK010000004">
    <property type="protein sequence ID" value="MFC4499278.1"/>
    <property type="molecule type" value="Genomic_DNA"/>
</dbReference>
<dbReference type="PANTHER" id="PTHR10030">
    <property type="entry name" value="ALPHA-L-FUCOSIDASE"/>
    <property type="match status" value="1"/>
</dbReference>
<evidence type="ECO:0000256" key="5">
    <source>
        <dbReference type="ARBA" id="ARBA00022801"/>
    </source>
</evidence>
<sequence>MSNASPTGDHAWFAESRFGMFVHWGLYSLAARHEWVKNRERLTDEDYQPYFDHFDPDLHDPDEWARLAQAAGMRYLVITTKHHDGFCLWDSAHTDYKVTNTPYGKDLIAPLVKAVRDRGIRIGFYHSLLDWHHPQFPVDGHHPQRDDEEFKAANADRDMTQYTDYLHAQVRELLTGYGRIDYLFFDFSYEGRPDTWNGKGRADWRSEELLAMVRQLQPGILVNDRLDIPGDFVTPEQYQPDAPLRAADGSPVPWEVCQTLNGSWGYDRDNLDDKSPDLLIRMLVDTVAKDGNLLLNVGPTGRGLIDPRAERTFRAIGEWTRLHGRAVYGCGPSEFTAPPDCRYTQRGDRLYLHLFAWPFGHLQLPGLAGRVRYAQFLHDASEIAVQSIAEGQAPDTTRMSAPPAGTLTLRLPVRRPEVEVPVIELFLT</sequence>
<name>A0ABV9AL18_9ACTN</name>
<comment type="caution">
    <text evidence="8">The sequence shown here is derived from an EMBL/GenBank/DDBJ whole genome shotgun (WGS) entry which is preliminary data.</text>
</comment>